<organism evidence="2 3">
    <name type="scientific">Corynespora cassiicola Philippines</name>
    <dbReference type="NCBI Taxonomy" id="1448308"/>
    <lineage>
        <taxon>Eukaryota</taxon>
        <taxon>Fungi</taxon>
        <taxon>Dikarya</taxon>
        <taxon>Ascomycota</taxon>
        <taxon>Pezizomycotina</taxon>
        <taxon>Dothideomycetes</taxon>
        <taxon>Pleosporomycetidae</taxon>
        <taxon>Pleosporales</taxon>
        <taxon>Corynesporascaceae</taxon>
        <taxon>Corynespora</taxon>
    </lineage>
</organism>
<gene>
    <name evidence="2" type="ORF">BS50DRAFT_323710</name>
</gene>
<evidence type="ECO:0000256" key="1">
    <source>
        <dbReference type="SAM" id="MobiDB-lite"/>
    </source>
</evidence>
<accession>A0A2T2NTI7</accession>
<protein>
    <submittedName>
        <fullName evidence="2">Uncharacterized protein</fullName>
    </submittedName>
</protein>
<name>A0A2T2NTI7_CORCC</name>
<dbReference type="Proteomes" id="UP000240883">
    <property type="component" value="Unassembled WGS sequence"/>
</dbReference>
<proteinExistence type="predicted"/>
<dbReference type="EMBL" id="KZ678133">
    <property type="protein sequence ID" value="PSN68755.1"/>
    <property type="molecule type" value="Genomic_DNA"/>
</dbReference>
<evidence type="ECO:0000313" key="3">
    <source>
        <dbReference type="Proteomes" id="UP000240883"/>
    </source>
</evidence>
<reference evidence="2 3" key="1">
    <citation type="journal article" date="2018" name="Front. Microbiol.">
        <title>Genome-Wide Analysis of Corynespora cassiicola Leaf Fall Disease Putative Effectors.</title>
        <authorList>
            <person name="Lopez D."/>
            <person name="Ribeiro S."/>
            <person name="Label P."/>
            <person name="Fumanal B."/>
            <person name="Venisse J.S."/>
            <person name="Kohler A."/>
            <person name="de Oliveira R.R."/>
            <person name="Labutti K."/>
            <person name="Lipzen A."/>
            <person name="Lail K."/>
            <person name="Bauer D."/>
            <person name="Ohm R.A."/>
            <person name="Barry K.W."/>
            <person name="Spatafora J."/>
            <person name="Grigoriev I.V."/>
            <person name="Martin F.M."/>
            <person name="Pujade-Renaud V."/>
        </authorList>
    </citation>
    <scope>NUCLEOTIDE SEQUENCE [LARGE SCALE GENOMIC DNA]</scope>
    <source>
        <strain evidence="2 3">Philippines</strain>
    </source>
</reference>
<dbReference type="AlphaFoldDB" id="A0A2T2NTI7"/>
<keyword evidence="3" id="KW-1185">Reference proteome</keyword>
<feature type="region of interest" description="Disordered" evidence="1">
    <location>
        <begin position="64"/>
        <end position="97"/>
    </location>
</feature>
<sequence length="119" mass="12752">MSPTVPLASPTVPAVCSLQSAVSRHAMRRGRVKAHRGAPWGTRPLTCPSALLPFAAWLRRRGLSSSGPPLALARMRGSTRTTSYRVDDGHGQQSLDVLNVEQRPLAASCRAEPGRTTPD</sequence>
<evidence type="ECO:0000313" key="2">
    <source>
        <dbReference type="EMBL" id="PSN68755.1"/>
    </source>
</evidence>